<sequence length="50" mass="5527">MQAFYFCMKQDFGGGSQRPGATSCFRIESGELSHPSELPSQTQRHFTTAA</sequence>
<evidence type="ECO:0000313" key="2">
    <source>
        <dbReference type="Proteomes" id="UP000705283"/>
    </source>
</evidence>
<protein>
    <submittedName>
        <fullName evidence="1">Uncharacterized protein</fullName>
    </submittedName>
</protein>
<reference evidence="1" key="2">
    <citation type="submission" date="2022-09" db="EMBL/GenBank/DDBJ databases">
        <title>Rouxiella aceris sp. nov., isolated from tree sap and emended description of the genus Rhouxiella.</title>
        <authorList>
            <person name="Kim I.S."/>
        </authorList>
    </citation>
    <scope>NUCLEOTIDE SEQUENCE</scope>
    <source>
        <strain evidence="1">SAP-2</strain>
    </source>
</reference>
<dbReference type="EMBL" id="JADMKS010000008">
    <property type="protein sequence ID" value="MBF6638843.1"/>
    <property type="molecule type" value="Genomic_DNA"/>
</dbReference>
<comment type="caution">
    <text evidence="1">The sequence shown here is derived from an EMBL/GenBank/DDBJ whole genome shotgun (WGS) entry which is preliminary data.</text>
</comment>
<evidence type="ECO:0000313" key="1">
    <source>
        <dbReference type="EMBL" id="MBF6638843.1"/>
    </source>
</evidence>
<gene>
    <name evidence="1" type="ORF">ITX54_19440</name>
</gene>
<dbReference type="Proteomes" id="UP000705283">
    <property type="component" value="Unassembled WGS sequence"/>
</dbReference>
<reference evidence="1" key="1">
    <citation type="submission" date="2020-11" db="EMBL/GenBank/DDBJ databases">
        <authorList>
            <person name="Lee S.D."/>
        </authorList>
    </citation>
    <scope>NUCLEOTIDE SEQUENCE</scope>
    <source>
        <strain evidence="1">SAP-2</strain>
    </source>
</reference>
<accession>A0AA40X599</accession>
<dbReference type="RefSeq" id="WP_158086916.1">
    <property type="nucleotide sequence ID" value="NZ_CBCSCF010000001.1"/>
</dbReference>
<dbReference type="AlphaFoldDB" id="A0AA40X599"/>
<proteinExistence type="predicted"/>
<organism evidence="1 2">
    <name type="scientific">Rouxiella silvae</name>
    <dbReference type="NCBI Taxonomy" id="1646373"/>
    <lineage>
        <taxon>Bacteria</taxon>
        <taxon>Pseudomonadati</taxon>
        <taxon>Pseudomonadota</taxon>
        <taxon>Gammaproteobacteria</taxon>
        <taxon>Enterobacterales</taxon>
        <taxon>Yersiniaceae</taxon>
        <taxon>Rouxiella</taxon>
    </lineage>
</organism>
<name>A0AA40X599_9GAMM</name>